<dbReference type="SUPFAM" id="SSF55729">
    <property type="entry name" value="Acyl-CoA N-acyltransferases (Nat)"/>
    <property type="match status" value="1"/>
</dbReference>
<keyword evidence="2" id="KW-0808">Transferase</keyword>
<name>A0A4Q5J2I4_9ACTN</name>
<proteinExistence type="predicted"/>
<dbReference type="PROSITE" id="PS51186">
    <property type="entry name" value="GNAT"/>
    <property type="match status" value="1"/>
</dbReference>
<reference evidence="2 3" key="1">
    <citation type="submission" date="2019-01" db="EMBL/GenBank/DDBJ databases">
        <title>Nocardioides guangzhouensis sp. nov., an actinobacterium isolated from soil.</title>
        <authorList>
            <person name="Fu Y."/>
            <person name="Cai Y."/>
            <person name="Lin Z."/>
            <person name="Chen P."/>
        </authorList>
    </citation>
    <scope>NUCLEOTIDE SEQUENCE [LARGE SCALE GENOMIC DNA]</scope>
    <source>
        <strain evidence="2 3">NBRC 105384</strain>
    </source>
</reference>
<dbReference type="OrthoDB" id="9132139at2"/>
<keyword evidence="3" id="KW-1185">Reference proteome</keyword>
<dbReference type="GO" id="GO:0016747">
    <property type="term" value="F:acyltransferase activity, transferring groups other than amino-acyl groups"/>
    <property type="evidence" value="ECO:0007669"/>
    <property type="project" value="InterPro"/>
</dbReference>
<dbReference type="Pfam" id="PF13302">
    <property type="entry name" value="Acetyltransf_3"/>
    <property type="match status" value="1"/>
</dbReference>
<evidence type="ECO:0000313" key="3">
    <source>
        <dbReference type="Proteomes" id="UP000291189"/>
    </source>
</evidence>
<accession>A0A4Q5J2I4</accession>
<dbReference type="InterPro" id="IPR000182">
    <property type="entry name" value="GNAT_dom"/>
</dbReference>
<sequence>MDFGGYRAETERLLLRPYSLDDYDAFHDLHGRDDVARYLPWETRDAEASRKALDRHQTAVLEKDDDGMTLAGFDKESGRLVGEFVLFLRSVEHRGGEVGYVLHPDFWGRGLATEGARAMLEIGFDLLGMHRVIARIDARNTGSAAVLERLGMRREALLVKNEWFKGEWGDEADYALLDEEWEKIATRSIISSNSTAPAAASASGADSPPA</sequence>
<dbReference type="Proteomes" id="UP000291189">
    <property type="component" value="Unassembled WGS sequence"/>
</dbReference>
<dbReference type="InterPro" id="IPR051531">
    <property type="entry name" value="N-acetyltransferase"/>
</dbReference>
<dbReference type="AlphaFoldDB" id="A0A4Q5J2I4"/>
<dbReference type="PANTHER" id="PTHR43792:SF1">
    <property type="entry name" value="N-ACETYLTRANSFERASE DOMAIN-CONTAINING PROTEIN"/>
    <property type="match status" value="1"/>
</dbReference>
<evidence type="ECO:0000313" key="2">
    <source>
        <dbReference type="EMBL" id="RYU11595.1"/>
    </source>
</evidence>
<dbReference type="InterPro" id="IPR016181">
    <property type="entry name" value="Acyl_CoA_acyltransferase"/>
</dbReference>
<dbReference type="RefSeq" id="WP_129987870.1">
    <property type="nucleotide sequence ID" value="NZ_SDPU01000023.1"/>
</dbReference>
<dbReference type="PANTHER" id="PTHR43792">
    <property type="entry name" value="GNAT FAMILY, PUTATIVE (AFU_ORTHOLOGUE AFUA_3G00765)-RELATED-RELATED"/>
    <property type="match status" value="1"/>
</dbReference>
<evidence type="ECO:0000259" key="1">
    <source>
        <dbReference type="PROSITE" id="PS51186"/>
    </source>
</evidence>
<dbReference type="Gene3D" id="3.40.630.30">
    <property type="match status" value="1"/>
</dbReference>
<comment type="caution">
    <text evidence="2">The sequence shown here is derived from an EMBL/GenBank/DDBJ whole genome shotgun (WGS) entry which is preliminary data.</text>
</comment>
<protein>
    <submittedName>
        <fullName evidence="2">N-acetyltransferase</fullName>
    </submittedName>
</protein>
<feature type="domain" description="N-acetyltransferase" evidence="1">
    <location>
        <begin position="13"/>
        <end position="179"/>
    </location>
</feature>
<dbReference type="EMBL" id="SDPU01000023">
    <property type="protein sequence ID" value="RYU11595.1"/>
    <property type="molecule type" value="Genomic_DNA"/>
</dbReference>
<gene>
    <name evidence="2" type="ORF">ETU37_13625</name>
</gene>
<organism evidence="2 3">
    <name type="scientific">Nocardioides iriomotensis</name>
    <dbReference type="NCBI Taxonomy" id="715784"/>
    <lineage>
        <taxon>Bacteria</taxon>
        <taxon>Bacillati</taxon>
        <taxon>Actinomycetota</taxon>
        <taxon>Actinomycetes</taxon>
        <taxon>Propionibacteriales</taxon>
        <taxon>Nocardioidaceae</taxon>
        <taxon>Nocardioides</taxon>
    </lineage>
</organism>